<dbReference type="GO" id="GO:0030288">
    <property type="term" value="C:outer membrane-bounded periplasmic space"/>
    <property type="evidence" value="ECO:0007669"/>
    <property type="project" value="TreeGrafter"/>
</dbReference>
<comment type="cofactor">
    <cofactor evidence="1">
        <name>Mo-bis(molybdopterin guanine dinucleotide)</name>
        <dbReference type="ChEBI" id="CHEBI:60539"/>
    </cofactor>
</comment>
<evidence type="ECO:0000256" key="10">
    <source>
        <dbReference type="ARBA" id="ARBA00023014"/>
    </source>
</evidence>
<dbReference type="InterPro" id="IPR006656">
    <property type="entry name" value="Mopterin_OxRdtase"/>
</dbReference>
<gene>
    <name evidence="13" type="ordered locus">Shel_24550</name>
</gene>
<keyword evidence="14" id="KW-1185">Reference proteome</keyword>
<dbReference type="STRING" id="471855.Shel_24550"/>
<protein>
    <submittedName>
        <fullName evidence="13">Anaerobic dimethyl sulfoxide reductase, A subunit, DmsA/YnfE family</fullName>
    </submittedName>
</protein>
<dbReference type="InterPro" id="IPR009010">
    <property type="entry name" value="Asp_de-COase-like_dom_sf"/>
</dbReference>
<dbReference type="PROSITE" id="PS51669">
    <property type="entry name" value="4FE4S_MOW_BIS_MGD"/>
    <property type="match status" value="1"/>
</dbReference>
<evidence type="ECO:0000256" key="7">
    <source>
        <dbReference type="ARBA" id="ARBA00022729"/>
    </source>
</evidence>
<proteinExistence type="inferred from homology"/>
<keyword evidence="5" id="KW-0500">Molybdenum</keyword>
<dbReference type="Proteomes" id="UP000002026">
    <property type="component" value="Chromosome"/>
</dbReference>
<evidence type="ECO:0000313" key="13">
    <source>
        <dbReference type="EMBL" id="ACV23463.1"/>
    </source>
</evidence>
<dbReference type="Gene3D" id="3.40.50.12440">
    <property type="match status" value="1"/>
</dbReference>
<feature type="domain" description="4Fe-4S Mo/W bis-MGD-type" evidence="12">
    <location>
        <begin position="58"/>
        <end position="119"/>
    </location>
</feature>
<dbReference type="GO" id="GO:0043546">
    <property type="term" value="F:molybdopterin cofactor binding"/>
    <property type="evidence" value="ECO:0007669"/>
    <property type="project" value="InterPro"/>
</dbReference>
<dbReference type="HOGENOM" id="CLU_000422_13_3_11"/>
<dbReference type="FunFam" id="3.40.228.10:FF:000004">
    <property type="entry name" value="Dimethyl sulfoxide reductase subunit A"/>
    <property type="match status" value="1"/>
</dbReference>
<evidence type="ECO:0000256" key="8">
    <source>
        <dbReference type="ARBA" id="ARBA00023002"/>
    </source>
</evidence>
<dbReference type="InterPro" id="IPR006311">
    <property type="entry name" value="TAT_signal"/>
</dbReference>
<dbReference type="InterPro" id="IPR027467">
    <property type="entry name" value="MopterinOxRdtase_cofactor_BS"/>
</dbReference>
<keyword evidence="8" id="KW-0560">Oxidoreductase</keyword>
<evidence type="ECO:0000256" key="2">
    <source>
        <dbReference type="ARBA" id="ARBA00001966"/>
    </source>
</evidence>
<dbReference type="GO" id="GO:0009061">
    <property type="term" value="P:anaerobic respiration"/>
    <property type="evidence" value="ECO:0007669"/>
    <property type="project" value="TreeGrafter"/>
</dbReference>
<dbReference type="SUPFAM" id="SSF50692">
    <property type="entry name" value="ADC-like"/>
    <property type="match status" value="1"/>
</dbReference>
<dbReference type="PROSITE" id="PS00551">
    <property type="entry name" value="MOLYBDOPTERIN_PROK_1"/>
    <property type="match status" value="1"/>
</dbReference>
<dbReference type="PROSITE" id="PS51318">
    <property type="entry name" value="TAT"/>
    <property type="match status" value="1"/>
</dbReference>
<dbReference type="InterPro" id="IPR006963">
    <property type="entry name" value="Mopterin_OxRdtase_4Fe-4S_dom"/>
</dbReference>
<reference evidence="13 14" key="1">
    <citation type="journal article" date="2009" name="Stand. Genomic Sci.">
        <title>Complete genome sequence of Slackia heliotrinireducens type strain (RHS 1).</title>
        <authorList>
            <person name="Pukall R."/>
            <person name="Lapidus A."/>
            <person name="Nolan M."/>
            <person name="Copeland A."/>
            <person name="Glavina Del Rio T."/>
            <person name="Lucas S."/>
            <person name="Chen F."/>
            <person name="Tice H."/>
            <person name="Cheng J.F."/>
            <person name="Chertkov O."/>
            <person name="Bruce D."/>
            <person name="Goodwin L."/>
            <person name="Kuske C."/>
            <person name="Brettin T."/>
            <person name="Detter J.C."/>
            <person name="Han C."/>
            <person name="Pitluck S."/>
            <person name="Pati A."/>
            <person name="Mavrommatis K."/>
            <person name="Ivanova N."/>
            <person name="Ovchinnikova G."/>
            <person name="Chen A."/>
            <person name="Palaniappan K."/>
            <person name="Schneider S."/>
            <person name="Rohde M."/>
            <person name="Chain P."/>
            <person name="D'haeseleer P."/>
            <person name="Goker M."/>
            <person name="Bristow J."/>
            <person name="Eisen J.A."/>
            <person name="Markowitz V."/>
            <person name="Kyrpides N.C."/>
            <person name="Klenk H.P."/>
            <person name="Hugenholtz P."/>
        </authorList>
    </citation>
    <scope>NUCLEOTIDE SEQUENCE [LARGE SCALE GENOMIC DNA]</scope>
    <source>
        <strain evidence="14">ATCC 29202 / DSM 20476 / NCTC 11029 / RHS 1</strain>
    </source>
</reference>
<dbReference type="InterPro" id="IPR006657">
    <property type="entry name" value="MoPterin_dinucl-bd_dom"/>
</dbReference>
<dbReference type="PANTHER" id="PTHR43742">
    <property type="entry name" value="TRIMETHYLAMINE-N-OXIDE REDUCTASE"/>
    <property type="match status" value="1"/>
</dbReference>
<comment type="cofactor">
    <cofactor evidence="2">
        <name>[4Fe-4S] cluster</name>
        <dbReference type="ChEBI" id="CHEBI:49883"/>
    </cofactor>
</comment>
<dbReference type="SUPFAM" id="SSF53706">
    <property type="entry name" value="Formate dehydrogenase/DMSO reductase, domains 1-3"/>
    <property type="match status" value="1"/>
</dbReference>
<name>C7N222_SLAHD</name>
<feature type="signal peptide" evidence="11">
    <location>
        <begin position="1"/>
        <end position="33"/>
    </location>
</feature>
<dbReference type="NCBIfam" id="TIGR02166">
    <property type="entry name" value="dmsA_ynfE"/>
    <property type="match status" value="1"/>
</dbReference>
<dbReference type="GO" id="GO:0009055">
    <property type="term" value="F:electron transfer activity"/>
    <property type="evidence" value="ECO:0007669"/>
    <property type="project" value="TreeGrafter"/>
</dbReference>
<keyword evidence="7 11" id="KW-0732">Signal</keyword>
<organism evidence="13 14">
    <name type="scientific">Slackia heliotrinireducens (strain ATCC 29202 / DSM 20476 / NCTC 11029 / RHS 1)</name>
    <name type="common">Peptococcus heliotrinreducens</name>
    <dbReference type="NCBI Taxonomy" id="471855"/>
    <lineage>
        <taxon>Bacteria</taxon>
        <taxon>Bacillati</taxon>
        <taxon>Actinomycetota</taxon>
        <taxon>Coriobacteriia</taxon>
        <taxon>Eggerthellales</taxon>
        <taxon>Eggerthellaceae</taxon>
        <taxon>Slackia</taxon>
    </lineage>
</organism>
<dbReference type="PROSITE" id="PS00932">
    <property type="entry name" value="MOLYBDOPTERIN_PROK_3"/>
    <property type="match status" value="1"/>
</dbReference>
<dbReference type="PANTHER" id="PTHR43742:SF8">
    <property type="entry name" value="ANAEROBIC DIMETHYL SULFOXIDE REDUCTASE, SUBUNIT A"/>
    <property type="match status" value="1"/>
</dbReference>
<dbReference type="PROSITE" id="PS51257">
    <property type="entry name" value="PROKAR_LIPOPROTEIN"/>
    <property type="match status" value="1"/>
</dbReference>
<dbReference type="RefSeq" id="WP_012799561.1">
    <property type="nucleotide sequence ID" value="NC_013165.1"/>
</dbReference>
<keyword evidence="10" id="KW-0411">Iron-sulfur</keyword>
<dbReference type="Gene3D" id="2.40.40.20">
    <property type="match status" value="1"/>
</dbReference>
<dbReference type="GO" id="GO:0051539">
    <property type="term" value="F:4 iron, 4 sulfur cluster binding"/>
    <property type="evidence" value="ECO:0007669"/>
    <property type="project" value="UniProtKB-KW"/>
</dbReference>
<keyword evidence="6" id="KW-0479">Metal-binding</keyword>
<sequence length="814" mass="89354">MTNEKDTAMSRRTFVKGGTLAGLAFAGSSALFACSPSASEPAQDEAETGEAPVEGAEETVTWSHCHVNCGGACPLRLHVVDDEIAWVDNDTSGSPEFGAYQLRPCLRGRSIRRWINGEDRLNYPMKRVEGTARGEGKYEQISWDEALDIIASEFTRVKETYGNEAIFIQECSGVEQNVMMNSPFFRLFNLLGGETKRYGNYSNAGISFGALPYTYGGGWAARPFHSIADGELVVMFGNAPADTRMAGDGAGYDLNVMREQKGAKIIVIDPRRSDIAANQDVEWIPIMPGTDAALVAGVAHELIAADLVDLDFLHTYCVGYDEETLPEGAPENSSYYAYIMGTGYDMVEKTPAWAAAITKVPEARIIELAHQIGEAKPCFICQGWGPQRRTNGDSASRAIMLLPQLVGQVGKPNTNSGAREGNGGFWIDTFPERDNPVSARFPNFLWPEAIDHGHEMTATNAGIIDGDGLKSDIKFLVNYGNNMMANQNADINTTTDILKDESKCEFILQYDVVWSDSCNWADIVLPDLTPQETWTWSVQGECNDSLGVWFGRPSTSQKFERREVYEVCADLAERLGVYDEFTDGGKTREDWCRELYEAWAADNPNAPQTFDEGLEMGIYKEEIEWSDGGTDPFIEDPEANPLETATGKIQVYSPELAEMAETWELEEGESICPIPAYLPGFENAEGVTDEFPLCMVGYHTKAHTHSSYANNMIIQDAHHHNAWINPIDAEARGIANGDAVRVKSAHGEIEIEARVTNRIIPGCVAIPQGMWHKADMQGDRIDFGGCINTLASRRATPVGKAVGAHSAVIEVTKA</sequence>
<feature type="chain" id="PRO_5039133108" evidence="11">
    <location>
        <begin position="34"/>
        <end position="814"/>
    </location>
</feature>
<dbReference type="InterPro" id="IPR050612">
    <property type="entry name" value="Prok_Mopterin_Oxidored"/>
</dbReference>
<dbReference type="eggNOG" id="COG0243">
    <property type="taxonomic scope" value="Bacteria"/>
</dbReference>
<evidence type="ECO:0000256" key="4">
    <source>
        <dbReference type="ARBA" id="ARBA00022485"/>
    </source>
</evidence>
<evidence type="ECO:0000256" key="6">
    <source>
        <dbReference type="ARBA" id="ARBA00022723"/>
    </source>
</evidence>
<evidence type="ECO:0000259" key="12">
    <source>
        <dbReference type="PROSITE" id="PS51669"/>
    </source>
</evidence>
<dbReference type="Pfam" id="PF04879">
    <property type="entry name" value="Molybdop_Fe4S4"/>
    <property type="match status" value="1"/>
</dbReference>
<evidence type="ECO:0000256" key="9">
    <source>
        <dbReference type="ARBA" id="ARBA00023004"/>
    </source>
</evidence>
<dbReference type="Pfam" id="PF01568">
    <property type="entry name" value="Molydop_binding"/>
    <property type="match status" value="1"/>
</dbReference>
<dbReference type="GO" id="GO:0009389">
    <property type="term" value="F:dimethyl sulfoxide reductase activity"/>
    <property type="evidence" value="ECO:0007669"/>
    <property type="project" value="InterPro"/>
</dbReference>
<dbReference type="EMBL" id="CP001684">
    <property type="protein sequence ID" value="ACV23463.1"/>
    <property type="molecule type" value="Genomic_DNA"/>
</dbReference>
<evidence type="ECO:0000256" key="5">
    <source>
        <dbReference type="ARBA" id="ARBA00022505"/>
    </source>
</evidence>
<comment type="similarity">
    <text evidence="3">Belongs to the prokaryotic molybdopterin-containing oxidoreductase family.</text>
</comment>
<evidence type="ECO:0000313" key="14">
    <source>
        <dbReference type="Proteomes" id="UP000002026"/>
    </source>
</evidence>
<evidence type="ECO:0000256" key="3">
    <source>
        <dbReference type="ARBA" id="ARBA00010312"/>
    </source>
</evidence>
<dbReference type="KEGG" id="shi:Shel_24550"/>
<dbReference type="Pfam" id="PF00384">
    <property type="entry name" value="Molybdopterin"/>
    <property type="match status" value="1"/>
</dbReference>
<evidence type="ECO:0000256" key="1">
    <source>
        <dbReference type="ARBA" id="ARBA00001942"/>
    </source>
</evidence>
<keyword evidence="9" id="KW-0408">Iron</keyword>
<dbReference type="Gene3D" id="3.40.228.10">
    <property type="entry name" value="Dimethylsulfoxide Reductase, domain 2"/>
    <property type="match status" value="1"/>
</dbReference>
<dbReference type="Gene3D" id="3.40.50.740">
    <property type="match status" value="2"/>
</dbReference>
<keyword evidence="4" id="KW-0004">4Fe-4S</keyword>
<dbReference type="AlphaFoldDB" id="C7N222"/>
<evidence type="ECO:0000256" key="11">
    <source>
        <dbReference type="SAM" id="SignalP"/>
    </source>
</evidence>
<accession>C7N222</accession>
<dbReference type="GO" id="GO:0030151">
    <property type="term" value="F:molybdenum ion binding"/>
    <property type="evidence" value="ECO:0007669"/>
    <property type="project" value="InterPro"/>
</dbReference>
<dbReference type="InterPro" id="IPR006655">
    <property type="entry name" value="Mopterin_OxRdtase_prok_CS"/>
</dbReference>
<dbReference type="InterPro" id="IPR011888">
    <property type="entry name" value="Anaer_DMSO_reductase"/>
</dbReference>
<dbReference type="SMART" id="SM00926">
    <property type="entry name" value="Molybdop_Fe4S4"/>
    <property type="match status" value="1"/>
</dbReference>